<evidence type="ECO:0000259" key="1">
    <source>
        <dbReference type="Pfam" id="PF17432"/>
    </source>
</evidence>
<proteinExistence type="predicted"/>
<dbReference type="Pfam" id="PF17432">
    <property type="entry name" value="DUF3458_C"/>
    <property type="match status" value="1"/>
</dbReference>
<feature type="domain" description="Peptidase M1 alanyl aminopeptidase C-terminal" evidence="1">
    <location>
        <begin position="1"/>
        <end position="62"/>
    </location>
</feature>
<dbReference type="EMBL" id="BTHG01000005">
    <property type="protein sequence ID" value="GMN89837.1"/>
    <property type="molecule type" value="Genomic_DNA"/>
</dbReference>
<dbReference type="InterPro" id="IPR037144">
    <property type="entry name" value="Peptidase_M1_pepN_C_sf"/>
</dbReference>
<gene>
    <name evidence="2" type="ORF">fsci_13240</name>
</gene>
<dbReference type="Gene3D" id="1.25.50.10">
    <property type="entry name" value="Peptidase M1, alanyl aminopeptidase, C-terminal domain"/>
    <property type="match status" value="1"/>
</dbReference>
<evidence type="ECO:0000313" key="3">
    <source>
        <dbReference type="Proteomes" id="UP001628164"/>
    </source>
</evidence>
<dbReference type="InterPro" id="IPR024601">
    <property type="entry name" value="Peptidase_M1_pepN_C"/>
</dbReference>
<sequence length="63" mass="7333">MADTVLELDKINHQVAARMARNLMSWKRYDSARQALMKKELERIKVSNPSKNVFEIVSKSLEL</sequence>
<dbReference type="Proteomes" id="UP001628164">
    <property type="component" value="Unassembled WGS sequence"/>
</dbReference>
<accession>A0ABQ6PGI9</accession>
<protein>
    <recommendedName>
        <fullName evidence="1">Peptidase M1 alanyl aminopeptidase C-terminal domain-containing protein</fullName>
    </recommendedName>
</protein>
<reference evidence="2 3" key="1">
    <citation type="journal article" date="2024" name="Dis. Aquat. Organ.">
        <title>Francisella sciaenopsi sp. nov. isolated from diseased red drum Sciaenops ocellatus in Florida, USA.</title>
        <authorList>
            <person name="Kawahara M."/>
            <person name="Cody T.T."/>
            <person name="Yanong R.P.E."/>
            <person name="Henderson E."/>
            <person name="Yazdi Z."/>
            <person name="Soto E."/>
        </authorList>
    </citation>
    <scope>NUCLEOTIDE SEQUENCE [LARGE SCALE GENOMIC DNA]</scope>
    <source>
        <strain evidence="2 3">R22-20-7</strain>
    </source>
</reference>
<name>A0ABQ6PGI9_9GAMM</name>
<dbReference type="InterPro" id="IPR012779">
    <property type="entry name" value="Peptidase_M1_pepN"/>
</dbReference>
<dbReference type="PANTHER" id="PTHR46322:SF1">
    <property type="entry name" value="PUROMYCIN-SENSITIVE AMINOPEPTIDASE"/>
    <property type="match status" value="1"/>
</dbReference>
<evidence type="ECO:0000313" key="2">
    <source>
        <dbReference type="EMBL" id="GMN89837.1"/>
    </source>
</evidence>
<comment type="caution">
    <text evidence="2">The sequence shown here is derived from an EMBL/GenBank/DDBJ whole genome shotgun (WGS) entry which is preliminary data.</text>
</comment>
<dbReference type="PANTHER" id="PTHR46322">
    <property type="entry name" value="PUROMYCIN-SENSITIVE AMINOPEPTIDASE"/>
    <property type="match status" value="1"/>
</dbReference>
<organism evidence="2 3">
    <name type="scientific">Francisella sciaenopsi</name>
    <dbReference type="NCBI Taxonomy" id="3055034"/>
    <lineage>
        <taxon>Bacteria</taxon>
        <taxon>Pseudomonadati</taxon>
        <taxon>Pseudomonadota</taxon>
        <taxon>Gammaproteobacteria</taxon>
        <taxon>Thiotrichales</taxon>
        <taxon>Francisellaceae</taxon>
        <taxon>Francisella</taxon>
    </lineage>
</organism>
<keyword evidence="3" id="KW-1185">Reference proteome</keyword>